<reference evidence="8 9" key="1">
    <citation type="submission" date="2023-07" db="EMBL/GenBank/DDBJ databases">
        <title>Sorghum-associated microbial communities from plants grown in Nebraska, USA.</title>
        <authorList>
            <person name="Schachtman D."/>
        </authorList>
    </citation>
    <scope>NUCLEOTIDE SEQUENCE [LARGE SCALE GENOMIC DNA]</scope>
    <source>
        <strain evidence="8 9">BE248</strain>
    </source>
</reference>
<feature type="transmembrane region" description="Helical" evidence="7">
    <location>
        <begin position="125"/>
        <end position="145"/>
    </location>
</feature>
<evidence type="ECO:0000256" key="6">
    <source>
        <dbReference type="RuleBase" id="RU000477"/>
    </source>
</evidence>
<evidence type="ECO:0000256" key="1">
    <source>
        <dbReference type="ARBA" id="ARBA00004141"/>
    </source>
</evidence>
<evidence type="ECO:0000256" key="2">
    <source>
        <dbReference type="ARBA" id="ARBA00006175"/>
    </source>
</evidence>
<gene>
    <name evidence="8" type="ORF">J2X11_000688</name>
</gene>
<dbReference type="InterPro" id="IPR034294">
    <property type="entry name" value="Aquaporin_transptr"/>
</dbReference>
<comment type="subcellular location">
    <subcellularLocation>
        <location evidence="1">Membrane</location>
        <topology evidence="1">Multi-pass membrane protein</topology>
    </subcellularLocation>
</comment>
<keyword evidence="5 7" id="KW-0472">Membrane</keyword>
<dbReference type="Gene3D" id="1.20.1080.10">
    <property type="entry name" value="Glycerol uptake facilitator protein"/>
    <property type="match status" value="1"/>
</dbReference>
<dbReference type="RefSeq" id="WP_309966805.1">
    <property type="nucleotide sequence ID" value="NZ_JAVDWH010000001.1"/>
</dbReference>
<keyword evidence="3 6" id="KW-0812">Transmembrane</keyword>
<comment type="similarity">
    <text evidence="2 6">Belongs to the MIP/aquaporin (TC 1.A.8) family.</text>
</comment>
<feature type="transmembrane region" description="Helical" evidence="7">
    <location>
        <begin position="12"/>
        <end position="33"/>
    </location>
</feature>
<name>A0ABU1UL22_9ACTN</name>
<evidence type="ECO:0000313" key="9">
    <source>
        <dbReference type="Proteomes" id="UP001257739"/>
    </source>
</evidence>
<keyword evidence="6" id="KW-0813">Transport</keyword>
<evidence type="ECO:0000256" key="5">
    <source>
        <dbReference type="ARBA" id="ARBA00023136"/>
    </source>
</evidence>
<proteinExistence type="inferred from homology"/>
<evidence type="ECO:0000256" key="4">
    <source>
        <dbReference type="ARBA" id="ARBA00022989"/>
    </source>
</evidence>
<feature type="transmembrane region" description="Helical" evidence="7">
    <location>
        <begin position="157"/>
        <end position="181"/>
    </location>
</feature>
<dbReference type="PANTHER" id="PTHR19139">
    <property type="entry name" value="AQUAPORIN TRANSPORTER"/>
    <property type="match status" value="1"/>
</dbReference>
<accession>A0ABU1UL22</accession>
<sequence>MRLLLNSRRAVFAEFVGTAILIMAVVGSGIAAQRLTADIGLQLLINAVATVLALGVLIALFLPISGAHFNPVVSAVMLVRRDLSVGLAGAYVVAQVAGGALGTLISHAMYDRSLVSTFDGDRSEAGLWLGEIIATAGLVLVVLLASREVVAVAVPAWIGAAYFFTSSTSFANPAVTIARALTDSFSGIRWEDVPWFVLAQLLGGAIAIVLARSLKEMP</sequence>
<keyword evidence="4 7" id="KW-1133">Transmembrane helix</keyword>
<dbReference type="EMBL" id="JAVDWH010000001">
    <property type="protein sequence ID" value="MDR7085849.1"/>
    <property type="molecule type" value="Genomic_DNA"/>
</dbReference>
<feature type="transmembrane region" description="Helical" evidence="7">
    <location>
        <begin position="193"/>
        <end position="211"/>
    </location>
</feature>
<feature type="transmembrane region" description="Helical" evidence="7">
    <location>
        <begin position="83"/>
        <end position="105"/>
    </location>
</feature>
<dbReference type="Pfam" id="PF00230">
    <property type="entry name" value="MIP"/>
    <property type="match status" value="1"/>
</dbReference>
<dbReference type="InterPro" id="IPR023271">
    <property type="entry name" value="Aquaporin-like"/>
</dbReference>
<dbReference type="Proteomes" id="UP001257739">
    <property type="component" value="Unassembled WGS sequence"/>
</dbReference>
<dbReference type="InterPro" id="IPR000425">
    <property type="entry name" value="MIP"/>
</dbReference>
<evidence type="ECO:0000313" key="8">
    <source>
        <dbReference type="EMBL" id="MDR7085849.1"/>
    </source>
</evidence>
<dbReference type="PRINTS" id="PR00783">
    <property type="entry name" value="MINTRINSICP"/>
</dbReference>
<dbReference type="PANTHER" id="PTHR19139:SF199">
    <property type="entry name" value="MIP17260P"/>
    <property type="match status" value="1"/>
</dbReference>
<dbReference type="SUPFAM" id="SSF81338">
    <property type="entry name" value="Aquaporin-like"/>
    <property type="match status" value="1"/>
</dbReference>
<comment type="caution">
    <text evidence="8">The sequence shown here is derived from an EMBL/GenBank/DDBJ whole genome shotgun (WGS) entry which is preliminary data.</text>
</comment>
<evidence type="ECO:0000256" key="7">
    <source>
        <dbReference type="SAM" id="Phobius"/>
    </source>
</evidence>
<keyword evidence="9" id="KW-1185">Reference proteome</keyword>
<feature type="transmembrane region" description="Helical" evidence="7">
    <location>
        <begin position="39"/>
        <end position="62"/>
    </location>
</feature>
<organism evidence="8 9">
    <name type="scientific">Aeromicrobium panaciterrae</name>
    <dbReference type="NCBI Taxonomy" id="363861"/>
    <lineage>
        <taxon>Bacteria</taxon>
        <taxon>Bacillati</taxon>
        <taxon>Actinomycetota</taxon>
        <taxon>Actinomycetes</taxon>
        <taxon>Propionibacteriales</taxon>
        <taxon>Nocardioidaceae</taxon>
        <taxon>Aeromicrobium</taxon>
    </lineage>
</organism>
<evidence type="ECO:0000256" key="3">
    <source>
        <dbReference type="ARBA" id="ARBA00022692"/>
    </source>
</evidence>
<protein>
    <submittedName>
        <fullName evidence="8">Glycerol uptake facilitator-like aquaporin</fullName>
    </submittedName>
</protein>